<evidence type="ECO:0000256" key="1">
    <source>
        <dbReference type="SAM" id="MobiDB-lite"/>
    </source>
</evidence>
<dbReference type="AlphaFoldDB" id="A0A3N4HTK9"/>
<proteinExistence type="predicted"/>
<evidence type="ECO:0000313" key="2">
    <source>
        <dbReference type="EMBL" id="RPA75331.1"/>
    </source>
</evidence>
<name>A0A3N4HTK9_ASCIM</name>
<feature type="region of interest" description="Disordered" evidence="1">
    <location>
        <begin position="95"/>
        <end position="120"/>
    </location>
</feature>
<dbReference type="EMBL" id="ML119766">
    <property type="protein sequence ID" value="RPA75331.1"/>
    <property type="molecule type" value="Genomic_DNA"/>
</dbReference>
<protein>
    <submittedName>
        <fullName evidence="2">Uncharacterized protein</fullName>
    </submittedName>
</protein>
<dbReference type="Proteomes" id="UP000275078">
    <property type="component" value="Unassembled WGS sequence"/>
</dbReference>
<organism evidence="2 3">
    <name type="scientific">Ascobolus immersus RN42</name>
    <dbReference type="NCBI Taxonomy" id="1160509"/>
    <lineage>
        <taxon>Eukaryota</taxon>
        <taxon>Fungi</taxon>
        <taxon>Dikarya</taxon>
        <taxon>Ascomycota</taxon>
        <taxon>Pezizomycotina</taxon>
        <taxon>Pezizomycetes</taxon>
        <taxon>Pezizales</taxon>
        <taxon>Ascobolaceae</taxon>
        <taxon>Ascobolus</taxon>
    </lineage>
</organism>
<reference evidence="2 3" key="1">
    <citation type="journal article" date="2018" name="Nat. Ecol. Evol.">
        <title>Pezizomycetes genomes reveal the molecular basis of ectomycorrhizal truffle lifestyle.</title>
        <authorList>
            <person name="Murat C."/>
            <person name="Payen T."/>
            <person name="Noel B."/>
            <person name="Kuo A."/>
            <person name="Morin E."/>
            <person name="Chen J."/>
            <person name="Kohler A."/>
            <person name="Krizsan K."/>
            <person name="Balestrini R."/>
            <person name="Da Silva C."/>
            <person name="Montanini B."/>
            <person name="Hainaut M."/>
            <person name="Levati E."/>
            <person name="Barry K.W."/>
            <person name="Belfiori B."/>
            <person name="Cichocki N."/>
            <person name="Clum A."/>
            <person name="Dockter R.B."/>
            <person name="Fauchery L."/>
            <person name="Guy J."/>
            <person name="Iotti M."/>
            <person name="Le Tacon F."/>
            <person name="Lindquist E.A."/>
            <person name="Lipzen A."/>
            <person name="Malagnac F."/>
            <person name="Mello A."/>
            <person name="Molinier V."/>
            <person name="Miyauchi S."/>
            <person name="Poulain J."/>
            <person name="Riccioni C."/>
            <person name="Rubini A."/>
            <person name="Sitrit Y."/>
            <person name="Splivallo R."/>
            <person name="Traeger S."/>
            <person name="Wang M."/>
            <person name="Zifcakova L."/>
            <person name="Wipf D."/>
            <person name="Zambonelli A."/>
            <person name="Paolocci F."/>
            <person name="Nowrousian M."/>
            <person name="Ottonello S."/>
            <person name="Baldrian P."/>
            <person name="Spatafora J.W."/>
            <person name="Henrissat B."/>
            <person name="Nagy L.G."/>
            <person name="Aury J.M."/>
            <person name="Wincker P."/>
            <person name="Grigoriev I.V."/>
            <person name="Bonfante P."/>
            <person name="Martin F.M."/>
        </authorList>
    </citation>
    <scope>NUCLEOTIDE SEQUENCE [LARGE SCALE GENOMIC DNA]</scope>
    <source>
        <strain evidence="2 3">RN42</strain>
    </source>
</reference>
<keyword evidence="3" id="KW-1185">Reference proteome</keyword>
<sequence length="299" mass="33874">MRQSVLEASSVTSKFSLPPRCVISAPHLIQRASASSPLLLSASSTKRHNFITQTHSQTYKTATSTSLLETSIVSIYSIFPSFFVLYPKQQTKTTKMTMDVTPPSNPTSPTPEAELNQPARPQPTALPPYFNVLVAADRIAHPDETPYFYLLRRYNLTRLADAPPACPLYQISLYRLGPSDFTAEEQSPKPKYVGTVHYFHDEVRDEWFECLGDYDLVDEEEWDERDRHDEETGARRVHVMGEEVEMESERPKREDETVWVDFEGFARRFAAEEGQGQVEGSRVEKGGGCLTEDDCGLLR</sequence>
<gene>
    <name evidence="2" type="ORF">BJ508DRAFT_22341</name>
</gene>
<evidence type="ECO:0000313" key="3">
    <source>
        <dbReference type="Proteomes" id="UP000275078"/>
    </source>
</evidence>
<accession>A0A3N4HTK9</accession>